<organism evidence="1 2">
    <name type="scientific">Vibrio fortis</name>
    <dbReference type="NCBI Taxonomy" id="212667"/>
    <lineage>
        <taxon>Bacteria</taxon>
        <taxon>Pseudomonadati</taxon>
        <taxon>Pseudomonadota</taxon>
        <taxon>Gammaproteobacteria</taxon>
        <taxon>Vibrionales</taxon>
        <taxon>Vibrionaceae</taxon>
        <taxon>Vibrio</taxon>
    </lineage>
</organism>
<comment type="caution">
    <text evidence="1">The sequence shown here is derived from an EMBL/GenBank/DDBJ whole genome shotgun (WGS) entry which is preliminary data.</text>
</comment>
<sequence length="64" mass="7097">MSVPNSVRVYEEKPQFGKTDSGDNLVVYKQVLIPKSAGTIELPGLEQAWFNTETKQKATTKLKG</sequence>
<dbReference type="EMBL" id="VWSE01000006">
    <property type="protein sequence ID" value="KAB0288165.1"/>
    <property type="molecule type" value="Genomic_DNA"/>
</dbReference>
<dbReference type="AlphaFoldDB" id="A0A5N3R3X2"/>
<dbReference type="RefSeq" id="WP_150869960.1">
    <property type="nucleotide sequence ID" value="NZ_VWSE01000006.1"/>
</dbReference>
<name>A0A5N3R3X2_9VIBR</name>
<gene>
    <name evidence="1" type="ORF">F2P58_11910</name>
</gene>
<dbReference type="Proteomes" id="UP000326789">
    <property type="component" value="Unassembled WGS sequence"/>
</dbReference>
<evidence type="ECO:0000313" key="2">
    <source>
        <dbReference type="Proteomes" id="UP000326789"/>
    </source>
</evidence>
<proteinExistence type="predicted"/>
<protein>
    <submittedName>
        <fullName evidence="1">Protein BatD</fullName>
    </submittedName>
</protein>
<accession>A0A5N3R3X2</accession>
<evidence type="ECO:0000313" key="1">
    <source>
        <dbReference type="EMBL" id="KAB0288165.1"/>
    </source>
</evidence>
<reference evidence="1 2" key="1">
    <citation type="submission" date="2019-09" db="EMBL/GenBank/DDBJ databases">
        <title>Whole genome sequence of Vibrio fortis.</title>
        <authorList>
            <person name="Das S.K."/>
        </authorList>
    </citation>
    <scope>NUCLEOTIDE SEQUENCE [LARGE SCALE GENOMIC DNA]</scope>
    <source>
        <strain evidence="1 2">AN60</strain>
    </source>
</reference>